<name>A0AAD9SBR7_PHOAM</name>
<accession>A0AAD9SBR7</accession>
<comment type="caution">
    <text evidence="1">The sequence shown here is derived from an EMBL/GenBank/DDBJ whole genome shotgun (WGS) entry which is preliminary data.</text>
</comment>
<proteinExistence type="predicted"/>
<gene>
    <name evidence="1" type="ORF">N8I77_007305</name>
</gene>
<dbReference type="EMBL" id="JAUJFL010000004">
    <property type="protein sequence ID" value="KAK2604367.1"/>
    <property type="molecule type" value="Genomic_DNA"/>
</dbReference>
<organism evidence="1 2">
    <name type="scientific">Phomopsis amygdali</name>
    <name type="common">Fusicoccum amygdali</name>
    <dbReference type="NCBI Taxonomy" id="1214568"/>
    <lineage>
        <taxon>Eukaryota</taxon>
        <taxon>Fungi</taxon>
        <taxon>Dikarya</taxon>
        <taxon>Ascomycota</taxon>
        <taxon>Pezizomycotina</taxon>
        <taxon>Sordariomycetes</taxon>
        <taxon>Sordariomycetidae</taxon>
        <taxon>Diaporthales</taxon>
        <taxon>Diaporthaceae</taxon>
        <taxon>Diaporthe</taxon>
    </lineage>
</organism>
<protein>
    <submittedName>
        <fullName evidence="1">Uncharacterized protein</fullName>
    </submittedName>
</protein>
<evidence type="ECO:0000313" key="2">
    <source>
        <dbReference type="Proteomes" id="UP001265746"/>
    </source>
</evidence>
<evidence type="ECO:0000313" key="1">
    <source>
        <dbReference type="EMBL" id="KAK2604367.1"/>
    </source>
</evidence>
<dbReference type="Proteomes" id="UP001265746">
    <property type="component" value="Unassembled WGS sequence"/>
</dbReference>
<sequence length="303" mass="34271">MEEPPDLSTSQHSSHRSRITLARRTCICRKRVVRSRRALLWGPWQALADTSTTHDHFPDCIFHVQGAKVPSTRWSLAFKGLQGLINRAIEVSFSYSFGAGGCSLSPGFNYYPTVDRRRDPAFRIMGLFHWASLILRASESRRREFLEQCLENMGSLYRHSKASPKAVDQYGRSVLHYFHISLSSETQSSLLTGLDTLVKLGVQATMPDIYGSTPAWSMTCLGLGPWVWDSPWEGRSNGMDSTTPWYSYSLVTEFLCAQEPYQSIATKPVLNLPTSMQKTMELFCLMQRSPATAEGLYYLSFEP</sequence>
<keyword evidence="2" id="KW-1185">Reference proteome</keyword>
<reference evidence="1" key="1">
    <citation type="submission" date="2023-06" db="EMBL/GenBank/DDBJ databases">
        <authorList>
            <person name="Noh H."/>
        </authorList>
    </citation>
    <scope>NUCLEOTIDE SEQUENCE</scope>
    <source>
        <strain evidence="1">DUCC20226</strain>
    </source>
</reference>
<dbReference type="AlphaFoldDB" id="A0AAD9SBR7"/>